<dbReference type="PANTHER" id="PTHR43301">
    <property type="entry name" value="ARABINAN ENDO-1,5-ALPHA-L-ARABINOSIDASE"/>
    <property type="match status" value="1"/>
</dbReference>
<reference evidence="7" key="1">
    <citation type="journal article" date="2019" name="Int. J. Syst. Evol. Microbiol.">
        <title>The Global Catalogue of Microorganisms (GCM) 10K type strain sequencing project: providing services to taxonomists for standard genome sequencing and annotation.</title>
        <authorList>
            <consortium name="The Broad Institute Genomics Platform"/>
            <consortium name="The Broad Institute Genome Sequencing Center for Infectious Disease"/>
            <person name="Wu L."/>
            <person name="Ma J."/>
        </authorList>
    </citation>
    <scope>NUCLEOTIDE SEQUENCE [LARGE SCALE GENOMIC DNA]</scope>
    <source>
        <strain evidence="7">JCM 17924</strain>
    </source>
</reference>
<dbReference type="InterPro" id="IPR006710">
    <property type="entry name" value="Glyco_hydro_43"/>
</dbReference>
<dbReference type="SUPFAM" id="SSF75005">
    <property type="entry name" value="Arabinanase/levansucrase/invertase"/>
    <property type="match status" value="1"/>
</dbReference>
<gene>
    <name evidence="6" type="ORF">GCM10023186_40850</name>
</gene>
<dbReference type="Proteomes" id="UP001500454">
    <property type="component" value="Unassembled WGS sequence"/>
</dbReference>
<name>A0ABP8JIV7_9BACT</name>
<dbReference type="InterPro" id="IPR050727">
    <property type="entry name" value="GH43_arabinanases"/>
</dbReference>
<keyword evidence="4 5" id="KW-0326">Glycosidase</keyword>
<evidence type="ECO:0000256" key="5">
    <source>
        <dbReference type="RuleBase" id="RU361187"/>
    </source>
</evidence>
<comment type="caution">
    <text evidence="6">The sequence shown here is derived from an EMBL/GenBank/DDBJ whole genome shotgun (WGS) entry which is preliminary data.</text>
</comment>
<keyword evidence="3 5" id="KW-0378">Hydrolase</keyword>
<dbReference type="InterPro" id="IPR023296">
    <property type="entry name" value="Glyco_hydro_beta-prop_sf"/>
</dbReference>
<dbReference type="EMBL" id="BAABHA010000015">
    <property type="protein sequence ID" value="GAA4391488.1"/>
    <property type="molecule type" value="Genomic_DNA"/>
</dbReference>
<dbReference type="Gene3D" id="2.115.10.20">
    <property type="entry name" value="Glycosyl hydrolase domain, family 43"/>
    <property type="match status" value="1"/>
</dbReference>
<comment type="similarity">
    <text evidence="2 5">Belongs to the glycosyl hydrolase 43 family.</text>
</comment>
<evidence type="ECO:0000313" key="6">
    <source>
        <dbReference type="EMBL" id="GAA4391488.1"/>
    </source>
</evidence>
<dbReference type="Pfam" id="PF04616">
    <property type="entry name" value="Glyco_hydro_43"/>
    <property type="match status" value="1"/>
</dbReference>
<evidence type="ECO:0000313" key="7">
    <source>
        <dbReference type="Proteomes" id="UP001500454"/>
    </source>
</evidence>
<evidence type="ECO:0000256" key="2">
    <source>
        <dbReference type="ARBA" id="ARBA00009865"/>
    </source>
</evidence>
<evidence type="ECO:0000256" key="3">
    <source>
        <dbReference type="ARBA" id="ARBA00022801"/>
    </source>
</evidence>
<evidence type="ECO:0000256" key="1">
    <source>
        <dbReference type="ARBA" id="ARBA00004834"/>
    </source>
</evidence>
<comment type="pathway">
    <text evidence="1">Glycan metabolism; L-arabinan degradation.</text>
</comment>
<protein>
    <submittedName>
        <fullName evidence="6">Family 43 glycosylhydrolase</fullName>
    </submittedName>
</protein>
<keyword evidence="7" id="KW-1185">Reference proteome</keyword>
<sequence length="335" mass="37206">MSTYQNPILDDDFADPTIILAPDGYYYAYGTQTKWRGTLILSIQVARSPDLVTWQHLGDALPEKPVWADATQKFWAPHVSCHEGLYYLYYSAKPNLSPEPDHGLCLAVAVADNPAGPFRDVGQPLQCGPGFVHIDPMAFDDPATGKRLLYWGSGFGPLMVRELAPDRVSFLPGSEVLELVQPVPNDDPANYQRLVEGSWVVLRDDWYYLFYSGNNCCGPDAHYGVMVARARHATGPFETLASFLGHGHSTILEGNADWHAPGHNCVIRDAAGHDWLAYHAIDPQQPTFDAIDADQGYSRRVMLLDRLEYVDGWPRLVTGGTPSRTPQPVPVTERQ</sequence>
<organism evidence="6 7">
    <name type="scientific">Hymenobacter koreensis</name>
    <dbReference type="NCBI Taxonomy" id="1084523"/>
    <lineage>
        <taxon>Bacteria</taxon>
        <taxon>Pseudomonadati</taxon>
        <taxon>Bacteroidota</taxon>
        <taxon>Cytophagia</taxon>
        <taxon>Cytophagales</taxon>
        <taxon>Hymenobacteraceae</taxon>
        <taxon>Hymenobacter</taxon>
    </lineage>
</organism>
<accession>A0ABP8JIV7</accession>
<evidence type="ECO:0000256" key="4">
    <source>
        <dbReference type="ARBA" id="ARBA00023295"/>
    </source>
</evidence>
<dbReference type="CDD" id="cd08999">
    <property type="entry name" value="GH43_ABN-like"/>
    <property type="match status" value="1"/>
</dbReference>
<proteinExistence type="inferred from homology"/>
<dbReference type="RefSeq" id="WP_345227234.1">
    <property type="nucleotide sequence ID" value="NZ_BAABHA010000015.1"/>
</dbReference>
<dbReference type="PANTHER" id="PTHR43301:SF3">
    <property type="entry name" value="ARABINAN ENDO-1,5-ALPHA-L-ARABINOSIDASE A-RELATED"/>
    <property type="match status" value="1"/>
</dbReference>